<comment type="subcellular location">
    <subcellularLocation>
        <location evidence="2 9">Cytoplasm</location>
    </subcellularLocation>
</comment>
<dbReference type="GO" id="GO:0070651">
    <property type="term" value="P:nonfunctional rRNA decay"/>
    <property type="evidence" value="ECO:0007669"/>
    <property type="project" value="TreeGrafter"/>
</dbReference>
<evidence type="ECO:0000256" key="1">
    <source>
        <dbReference type="ARBA" id="ARBA00001968"/>
    </source>
</evidence>
<evidence type="ECO:0000313" key="12">
    <source>
        <dbReference type="Proteomes" id="UP000050360"/>
    </source>
</evidence>
<name>A0A0P8CLY6_9EURY</name>
<dbReference type="Pfam" id="PF26356">
    <property type="entry name" value="Pelota_N"/>
    <property type="match status" value="1"/>
</dbReference>
<dbReference type="InterPro" id="IPR029064">
    <property type="entry name" value="Ribosomal_eL30-like_sf"/>
</dbReference>
<dbReference type="SUPFAM" id="SSF55315">
    <property type="entry name" value="L30e-like"/>
    <property type="match status" value="1"/>
</dbReference>
<dbReference type="PANTHER" id="PTHR10853">
    <property type="entry name" value="PELOTA"/>
    <property type="match status" value="1"/>
</dbReference>
<dbReference type="SMART" id="SM01194">
    <property type="entry name" value="eRF1_1"/>
    <property type="match status" value="1"/>
</dbReference>
<dbReference type="InterPro" id="IPR038069">
    <property type="entry name" value="Pelota/DOM34_N"/>
</dbReference>
<dbReference type="GO" id="GO:0070966">
    <property type="term" value="P:nuclear-transcribed mRNA catabolic process, no-go decay"/>
    <property type="evidence" value="ECO:0007669"/>
    <property type="project" value="InterPro"/>
</dbReference>
<dbReference type="InterPro" id="IPR042226">
    <property type="entry name" value="eFR1_2_sf"/>
</dbReference>
<dbReference type="Gene3D" id="3.30.420.60">
    <property type="entry name" value="eRF1 domain 2"/>
    <property type="match status" value="1"/>
</dbReference>
<evidence type="ECO:0000256" key="4">
    <source>
        <dbReference type="ARBA" id="ARBA00022490"/>
    </source>
</evidence>
<feature type="domain" description="eRF1/Pelota-like N-terminal" evidence="10">
    <location>
        <begin position="1"/>
        <end position="126"/>
    </location>
</feature>
<dbReference type="GO" id="GO:0070481">
    <property type="term" value="P:nuclear-transcribed mRNA catabolic process, non-stop decay"/>
    <property type="evidence" value="ECO:0007669"/>
    <property type="project" value="InterPro"/>
</dbReference>
<dbReference type="PATRIC" id="fig|1719120.3.peg.1182"/>
<dbReference type="GO" id="GO:0004519">
    <property type="term" value="F:endonuclease activity"/>
    <property type="evidence" value="ECO:0007669"/>
    <property type="project" value="UniProtKB-UniRule"/>
</dbReference>
<keyword evidence="5 9" id="KW-0540">Nuclease</keyword>
<evidence type="ECO:0000256" key="6">
    <source>
        <dbReference type="ARBA" id="ARBA00022723"/>
    </source>
</evidence>
<dbReference type="InterPro" id="IPR004405">
    <property type="entry name" value="TF_pelota"/>
</dbReference>
<evidence type="ECO:0000256" key="8">
    <source>
        <dbReference type="ARBA" id="ARBA00022801"/>
    </source>
</evidence>
<dbReference type="InterPro" id="IPR005142">
    <property type="entry name" value="eRF1_3"/>
</dbReference>
<dbReference type="SUPFAM" id="SSF159065">
    <property type="entry name" value="Dom34/Pelota N-terminal domain-like"/>
    <property type="match status" value="1"/>
</dbReference>
<evidence type="ECO:0000256" key="3">
    <source>
        <dbReference type="ARBA" id="ARBA00009504"/>
    </source>
</evidence>
<dbReference type="Proteomes" id="UP000050360">
    <property type="component" value="Unassembled WGS sequence"/>
</dbReference>
<reference evidence="11 12" key="1">
    <citation type="submission" date="2015-09" db="EMBL/GenBank/DDBJ databases">
        <title>A metagenomics-based metabolic model of nitrate-dependent anaerobic oxidation of methane by Methanoperedens-like archaea.</title>
        <authorList>
            <person name="Arshad A."/>
            <person name="Speth D.R."/>
            <person name="De Graaf R.M."/>
            <person name="Op Den Camp H.J."/>
            <person name="Jetten M.S."/>
            <person name="Welte C.U."/>
        </authorList>
    </citation>
    <scope>NUCLEOTIDE SEQUENCE [LARGE SCALE GENOMIC DNA]</scope>
</reference>
<dbReference type="NCBIfam" id="TIGR00111">
    <property type="entry name" value="pelota"/>
    <property type="match status" value="1"/>
</dbReference>
<dbReference type="AlphaFoldDB" id="A0A0P8CLY6"/>
<protein>
    <recommendedName>
        <fullName evidence="9">Protein pelota homolog</fullName>
        <ecNumber evidence="9">3.1.-.-</ecNumber>
    </recommendedName>
</protein>
<dbReference type="Gene3D" id="2.30.30.870">
    <property type="entry name" value="Pelota, domain A"/>
    <property type="match status" value="1"/>
</dbReference>
<dbReference type="InterPro" id="IPR058547">
    <property type="entry name" value="Pelota_N"/>
</dbReference>
<evidence type="ECO:0000256" key="7">
    <source>
        <dbReference type="ARBA" id="ARBA00022759"/>
    </source>
</evidence>
<proteinExistence type="inferred from homology"/>
<dbReference type="GO" id="GO:0071025">
    <property type="term" value="P:RNA surveillance"/>
    <property type="evidence" value="ECO:0007669"/>
    <property type="project" value="InterPro"/>
</dbReference>
<dbReference type="Gene3D" id="3.30.1330.30">
    <property type="match status" value="1"/>
</dbReference>
<keyword evidence="6 9" id="KW-0479">Metal-binding</keyword>
<accession>A0A0P8CLY6</accession>
<comment type="domain">
    <text evidence="9">The N-terminal domain has the RNA-binding Sm fold. It harbors the endoribonuclease activity.</text>
</comment>
<evidence type="ECO:0000256" key="2">
    <source>
        <dbReference type="ARBA" id="ARBA00004496"/>
    </source>
</evidence>
<dbReference type="Pfam" id="PF03465">
    <property type="entry name" value="eRF1_3"/>
    <property type="match status" value="1"/>
</dbReference>
<evidence type="ECO:0000259" key="10">
    <source>
        <dbReference type="SMART" id="SM01194"/>
    </source>
</evidence>
<dbReference type="GO" id="GO:0046872">
    <property type="term" value="F:metal ion binding"/>
    <property type="evidence" value="ECO:0007669"/>
    <property type="project" value="UniProtKB-UniRule"/>
</dbReference>
<sequence length="348" mass="39111">MKLLKKDLRGNDGEISLMVESLDDMWHLKYILEPQDIVFAVTKRRIEGATDKLRPEKADKKTMRLGICVEKVEFHKFANRLRVHGTIVDGIDTGAYHTINIEEGTDISIIKTWKSDQLERIKEAQIASMRPKVIIATIEEGEASIGMVRQFGVEESSSLRQSLGKGEGNTRNEFFGELASQLKWAAEKVDAVILAGPGFTKEDFLEFIRTREPELAKKAVLEDTTSIGISGFQEVLRRGAVDRIMEESRIGREAKLIEELMKEISINGKVSYGMADVRNAQNLGAIHTLLITDELLRTEREGKSIDEFLKEVEHSQGRIVVFSTEFEPGKKLEALGGIAALLRFRVNP</sequence>
<dbReference type="GO" id="GO:0032790">
    <property type="term" value="P:ribosome disassembly"/>
    <property type="evidence" value="ECO:0007669"/>
    <property type="project" value="TreeGrafter"/>
</dbReference>
<dbReference type="PANTHER" id="PTHR10853:SF0">
    <property type="entry name" value="PROTEIN PELOTA HOMOLOG"/>
    <property type="match status" value="1"/>
</dbReference>
<dbReference type="InterPro" id="IPR023521">
    <property type="entry name" value="Pelota_arc"/>
</dbReference>
<dbReference type="InterPro" id="IPR005140">
    <property type="entry name" value="eRF1_Pelota-like_N"/>
</dbReference>
<keyword evidence="11" id="KW-0132">Cell division</keyword>
<dbReference type="GO" id="GO:0051301">
    <property type="term" value="P:cell division"/>
    <property type="evidence" value="ECO:0007669"/>
    <property type="project" value="UniProtKB-KW"/>
</dbReference>
<comment type="caution">
    <text evidence="11">The sequence shown here is derived from an EMBL/GenBank/DDBJ whole genome shotgun (WGS) entry which is preliminary data.</text>
</comment>
<comment type="similarity">
    <text evidence="3 9">Belongs to the eukaryotic release factor 1 family. Pelota subfamily.</text>
</comment>
<dbReference type="GO" id="GO:0005737">
    <property type="term" value="C:cytoplasm"/>
    <property type="evidence" value="ECO:0007669"/>
    <property type="project" value="UniProtKB-SubCell"/>
</dbReference>
<organism evidence="11 12">
    <name type="scientific">Candidatus Methanoperedens nitratireducens</name>
    <dbReference type="NCBI Taxonomy" id="1392998"/>
    <lineage>
        <taxon>Archaea</taxon>
        <taxon>Methanobacteriati</taxon>
        <taxon>Methanobacteriota</taxon>
        <taxon>Stenosarchaea group</taxon>
        <taxon>Methanomicrobia</taxon>
        <taxon>Methanosarcinales</taxon>
        <taxon>ANME-2 cluster</taxon>
        <taxon>Candidatus Methanoperedentaceae</taxon>
        <taxon>Candidatus Methanoperedens</taxon>
    </lineage>
</organism>
<evidence type="ECO:0000313" key="11">
    <source>
        <dbReference type="EMBL" id="KPQ44343.1"/>
    </source>
</evidence>
<evidence type="ECO:0000256" key="9">
    <source>
        <dbReference type="HAMAP-Rule" id="MF_01853"/>
    </source>
</evidence>
<dbReference type="GO" id="GO:0016787">
    <property type="term" value="F:hydrolase activity"/>
    <property type="evidence" value="ECO:0007669"/>
    <property type="project" value="UniProtKB-KW"/>
</dbReference>
<evidence type="ECO:0000256" key="5">
    <source>
        <dbReference type="ARBA" id="ARBA00022722"/>
    </source>
</evidence>
<keyword evidence="7 9" id="KW-0255">Endonuclease</keyword>
<dbReference type="EMBL" id="LKCM01000099">
    <property type="protein sequence ID" value="KPQ44343.1"/>
    <property type="molecule type" value="Genomic_DNA"/>
</dbReference>
<dbReference type="HAMAP" id="MF_01853">
    <property type="entry name" value="PelO"/>
    <property type="match status" value="1"/>
</dbReference>
<comment type="cofactor">
    <cofactor evidence="1 9">
        <name>a divalent metal cation</name>
        <dbReference type="ChEBI" id="CHEBI:60240"/>
    </cofactor>
</comment>
<comment type="subunit">
    <text evidence="9">Monomer.</text>
</comment>
<dbReference type="EC" id="3.1.-.-" evidence="9"/>
<comment type="function">
    <text evidence="9">May function in recognizing stalled ribosomes, interact with stem-loop structures in stalled mRNA molecules, and effect endonucleolytic cleavage of the mRNA. May play a role in the release non-functional ribosomes and degradation of damaged mRNAs. Has endoribonuclease activity.</text>
</comment>
<dbReference type="SUPFAM" id="SSF53137">
    <property type="entry name" value="Translational machinery components"/>
    <property type="match status" value="1"/>
</dbReference>
<gene>
    <name evidence="9 11" type="primary">pelA</name>
    <name evidence="11" type="ORF">MPEBLZ_01099</name>
</gene>
<keyword evidence="4 9" id="KW-0963">Cytoplasm</keyword>
<dbReference type="InterPro" id="IPR005141">
    <property type="entry name" value="eRF1_2"/>
</dbReference>
<keyword evidence="11" id="KW-0131">Cell cycle</keyword>
<dbReference type="Pfam" id="PF03464">
    <property type="entry name" value="eRF1_2"/>
    <property type="match status" value="1"/>
</dbReference>
<dbReference type="FunFam" id="2.30.30.870:FF:000002">
    <property type="entry name" value="Protein pelota homolog"/>
    <property type="match status" value="1"/>
</dbReference>
<keyword evidence="8 9" id="KW-0378">Hydrolase</keyword>